<dbReference type="Proteomes" id="UP000053732">
    <property type="component" value="Unassembled WGS sequence"/>
</dbReference>
<name>A0A0G4PHL3_PENC3</name>
<organism evidence="1 2">
    <name type="scientific">Penicillium camemberti (strain FM 013)</name>
    <dbReference type="NCBI Taxonomy" id="1429867"/>
    <lineage>
        <taxon>Eukaryota</taxon>
        <taxon>Fungi</taxon>
        <taxon>Dikarya</taxon>
        <taxon>Ascomycota</taxon>
        <taxon>Pezizomycotina</taxon>
        <taxon>Eurotiomycetes</taxon>
        <taxon>Eurotiomycetidae</taxon>
        <taxon>Eurotiales</taxon>
        <taxon>Aspergillaceae</taxon>
        <taxon>Penicillium</taxon>
    </lineage>
</organism>
<dbReference type="AlphaFoldDB" id="A0A0G4PHL3"/>
<accession>A0A0G4PHL3</accession>
<evidence type="ECO:0000313" key="1">
    <source>
        <dbReference type="EMBL" id="CRL25746.1"/>
    </source>
</evidence>
<keyword evidence="2" id="KW-1185">Reference proteome</keyword>
<evidence type="ECO:0000313" key="2">
    <source>
        <dbReference type="Proteomes" id="UP000053732"/>
    </source>
</evidence>
<dbReference type="EMBL" id="HG793149">
    <property type="protein sequence ID" value="CRL25746.1"/>
    <property type="molecule type" value="Genomic_DNA"/>
</dbReference>
<proteinExistence type="predicted"/>
<protein>
    <submittedName>
        <fullName evidence="1">Str. FM013</fullName>
    </submittedName>
</protein>
<reference evidence="1 2" key="1">
    <citation type="journal article" date="2014" name="Nat. Commun.">
        <title>Multiple recent horizontal transfers of a large genomic region in cheese making fungi.</title>
        <authorList>
            <person name="Cheeseman K."/>
            <person name="Ropars J."/>
            <person name="Renault P."/>
            <person name="Dupont J."/>
            <person name="Gouzy J."/>
            <person name="Branca A."/>
            <person name="Abraham A.L."/>
            <person name="Ceppi M."/>
            <person name="Conseiller E."/>
            <person name="Debuchy R."/>
            <person name="Malagnac F."/>
            <person name="Goarin A."/>
            <person name="Silar P."/>
            <person name="Lacoste S."/>
            <person name="Sallet E."/>
            <person name="Bensimon A."/>
            <person name="Giraud T."/>
            <person name="Brygoo Y."/>
        </authorList>
    </citation>
    <scope>NUCLEOTIDE SEQUENCE [LARGE SCALE GENOMIC DNA]</scope>
    <source>
        <strain evidence="2">FM 013</strain>
    </source>
</reference>
<sequence>MTTPEGGRGKSLSSPRRTSFIHIVTVETRFAVYSNAWNSLGASPDRWNALTTWCLHPPPSEHRLSDALVFLIIGQNAVAKRNHHGKWPADFNSDGDVYPDRWPMGEPVFLWAHDNLTHDGFHFGEIIANPAKLNTLDAKRALQIDCDTYDWSNFAKKPSLRGAINRLIMTYYNSALPVSNGTPG</sequence>
<gene>
    <name evidence="1" type="ORF">PCAMFM013_S016g000027</name>
</gene>